<proteinExistence type="predicted"/>
<dbReference type="EnsemblMetazoa" id="GBRI039384-RA">
    <property type="protein sequence ID" value="GBRI039384-PA"/>
    <property type="gene ID" value="GBRI039384"/>
</dbReference>
<accession>A0A1A9X066</accession>
<dbReference type="Proteomes" id="UP000091820">
    <property type="component" value="Unassembled WGS sequence"/>
</dbReference>
<name>A0A1A9X066_9MUSC</name>
<reference evidence="1" key="2">
    <citation type="submission" date="2020-05" db="UniProtKB">
        <authorList>
            <consortium name="EnsemblMetazoa"/>
        </authorList>
    </citation>
    <scope>IDENTIFICATION</scope>
    <source>
        <strain evidence="1">IAEA</strain>
    </source>
</reference>
<sequence length="122" mass="13070">MRNVKVEDNELVMLLLCLTLRAFYAEISVIAYHLRPPSCGSSGSALASKTCNDNKTVRKLIEAAQLSFKMSKQMAPVADDIFGCQILVTNRIFGGLKGYVSGTLISSINVPPSYGVSGGPTI</sequence>
<organism evidence="1 2">
    <name type="scientific">Glossina brevipalpis</name>
    <dbReference type="NCBI Taxonomy" id="37001"/>
    <lineage>
        <taxon>Eukaryota</taxon>
        <taxon>Metazoa</taxon>
        <taxon>Ecdysozoa</taxon>
        <taxon>Arthropoda</taxon>
        <taxon>Hexapoda</taxon>
        <taxon>Insecta</taxon>
        <taxon>Pterygota</taxon>
        <taxon>Neoptera</taxon>
        <taxon>Endopterygota</taxon>
        <taxon>Diptera</taxon>
        <taxon>Brachycera</taxon>
        <taxon>Muscomorpha</taxon>
        <taxon>Hippoboscoidea</taxon>
        <taxon>Glossinidae</taxon>
        <taxon>Glossina</taxon>
    </lineage>
</organism>
<evidence type="ECO:0000313" key="2">
    <source>
        <dbReference type="Proteomes" id="UP000091820"/>
    </source>
</evidence>
<keyword evidence="2" id="KW-1185">Reference proteome</keyword>
<dbReference type="AlphaFoldDB" id="A0A1A9X066"/>
<reference evidence="2" key="1">
    <citation type="submission" date="2014-03" db="EMBL/GenBank/DDBJ databases">
        <authorList>
            <person name="Aksoy S."/>
            <person name="Warren W."/>
            <person name="Wilson R.K."/>
        </authorList>
    </citation>
    <scope>NUCLEOTIDE SEQUENCE [LARGE SCALE GENOMIC DNA]</scope>
    <source>
        <strain evidence="2">IAEA</strain>
    </source>
</reference>
<evidence type="ECO:0000313" key="1">
    <source>
        <dbReference type="EnsemblMetazoa" id="GBRI039384-PA"/>
    </source>
</evidence>
<dbReference type="VEuPathDB" id="VectorBase:GBRI039384"/>
<protein>
    <submittedName>
        <fullName evidence="1">Uncharacterized protein</fullName>
    </submittedName>
</protein>